<dbReference type="EMBL" id="JAMYJR010000033">
    <property type="protein sequence ID" value="MCO8274866.1"/>
    <property type="molecule type" value="Genomic_DNA"/>
</dbReference>
<dbReference type="InterPro" id="IPR036188">
    <property type="entry name" value="FAD/NAD-bd_sf"/>
</dbReference>
<sequence length="368" mass="39558">MTVLIVGAGPTGLTLAHALAARGVEYLLLDAAERGANTSRAAVIHARTLEVLDDLGLSDELGRRGIVVPRFVVRDRERALFQVPFGGLPTKYPYTLMLPQNETEQILAADVTVQWQHRVTGIDHDKATVVGPDGVEQHVQARYIVGCDGMNSIVREQAGIGFTGARYAESFVLADVAMRWPYPRDEVNLFFAPRGLVVVAPLPGDRYRIVATLEDAPEHPTAADVQALLDERAPGGSVTGVAWSSRFRVHHRLADTYRRGPVFLAGDAAHVHSPAGGQGMNTGIQDAVALARVLSRGSDLDAYERERRPVAAGVVALTDRMTRVATVRSPVARSARNAVLTVAGRSPALQRKLAMNLSELAYGGRSGA</sequence>
<dbReference type="Gene3D" id="3.30.70.2450">
    <property type="match status" value="1"/>
</dbReference>
<keyword evidence="6" id="KW-1185">Reference proteome</keyword>
<evidence type="ECO:0000259" key="4">
    <source>
        <dbReference type="Pfam" id="PF01494"/>
    </source>
</evidence>
<keyword evidence="5" id="KW-0503">Monooxygenase</keyword>
<evidence type="ECO:0000313" key="5">
    <source>
        <dbReference type="EMBL" id="MCO8274866.1"/>
    </source>
</evidence>
<evidence type="ECO:0000256" key="1">
    <source>
        <dbReference type="ARBA" id="ARBA00001974"/>
    </source>
</evidence>
<evidence type="ECO:0000313" key="6">
    <source>
        <dbReference type="Proteomes" id="UP001523369"/>
    </source>
</evidence>
<organism evidence="5 6">
    <name type="scientific">Paractinoplanes aksuensis</name>
    <dbReference type="NCBI Taxonomy" id="2939490"/>
    <lineage>
        <taxon>Bacteria</taxon>
        <taxon>Bacillati</taxon>
        <taxon>Actinomycetota</taxon>
        <taxon>Actinomycetes</taxon>
        <taxon>Micromonosporales</taxon>
        <taxon>Micromonosporaceae</taxon>
        <taxon>Paractinoplanes</taxon>
    </lineage>
</organism>
<dbReference type="Pfam" id="PF01494">
    <property type="entry name" value="FAD_binding_3"/>
    <property type="match status" value="1"/>
</dbReference>
<protein>
    <submittedName>
        <fullName evidence="5">FAD-dependent monooxygenase</fullName>
    </submittedName>
</protein>
<evidence type="ECO:0000256" key="2">
    <source>
        <dbReference type="ARBA" id="ARBA00022630"/>
    </source>
</evidence>
<dbReference type="GO" id="GO:0004497">
    <property type="term" value="F:monooxygenase activity"/>
    <property type="evidence" value="ECO:0007669"/>
    <property type="project" value="UniProtKB-KW"/>
</dbReference>
<keyword evidence="5" id="KW-0560">Oxidoreductase</keyword>
<evidence type="ECO:0000256" key="3">
    <source>
        <dbReference type="ARBA" id="ARBA00022827"/>
    </source>
</evidence>
<dbReference type="PANTHER" id="PTHR43004">
    <property type="entry name" value="TRK SYSTEM POTASSIUM UPTAKE PROTEIN"/>
    <property type="match status" value="1"/>
</dbReference>
<name>A0ABT1DXU8_9ACTN</name>
<dbReference type="RefSeq" id="WP_253240934.1">
    <property type="nucleotide sequence ID" value="NZ_JAMYJR010000033.1"/>
</dbReference>
<proteinExistence type="predicted"/>
<dbReference type="PRINTS" id="PR00420">
    <property type="entry name" value="RNGMNOXGNASE"/>
</dbReference>
<dbReference type="Gene3D" id="3.50.50.60">
    <property type="entry name" value="FAD/NAD(P)-binding domain"/>
    <property type="match status" value="1"/>
</dbReference>
<dbReference type="Proteomes" id="UP001523369">
    <property type="component" value="Unassembled WGS sequence"/>
</dbReference>
<feature type="domain" description="FAD-binding" evidence="4">
    <location>
        <begin position="2"/>
        <end position="316"/>
    </location>
</feature>
<dbReference type="InterPro" id="IPR002938">
    <property type="entry name" value="FAD-bd"/>
</dbReference>
<reference evidence="5 6" key="1">
    <citation type="submission" date="2022-06" db="EMBL/GenBank/DDBJ databases">
        <title>New Species of the Genus Actinoplanes, ActinopZanes ferrugineus.</title>
        <authorList>
            <person name="Ding P."/>
        </authorList>
    </citation>
    <scope>NUCLEOTIDE SEQUENCE [LARGE SCALE GENOMIC DNA]</scope>
    <source>
        <strain evidence="5 6">TRM88003</strain>
    </source>
</reference>
<keyword evidence="3" id="KW-0274">FAD</keyword>
<dbReference type="SUPFAM" id="SSF51905">
    <property type="entry name" value="FAD/NAD(P)-binding domain"/>
    <property type="match status" value="1"/>
</dbReference>
<dbReference type="PANTHER" id="PTHR43004:SF19">
    <property type="entry name" value="BINDING MONOOXYGENASE, PUTATIVE (JCVI)-RELATED"/>
    <property type="match status" value="1"/>
</dbReference>
<comment type="caution">
    <text evidence="5">The sequence shown here is derived from an EMBL/GenBank/DDBJ whole genome shotgun (WGS) entry which is preliminary data.</text>
</comment>
<dbReference type="InterPro" id="IPR050641">
    <property type="entry name" value="RIFMO-like"/>
</dbReference>
<accession>A0ABT1DXU8</accession>
<comment type="cofactor">
    <cofactor evidence="1">
        <name>FAD</name>
        <dbReference type="ChEBI" id="CHEBI:57692"/>
    </cofactor>
</comment>
<gene>
    <name evidence="5" type="ORF">M1L60_30155</name>
</gene>
<keyword evidence="2" id="KW-0285">Flavoprotein</keyword>